<dbReference type="OrthoDB" id="5132737at2759"/>
<evidence type="ECO:0000313" key="4">
    <source>
        <dbReference type="EMBL" id="TKA26221.1"/>
    </source>
</evidence>
<feature type="coiled-coil region" evidence="1">
    <location>
        <begin position="318"/>
        <end position="345"/>
    </location>
</feature>
<protein>
    <recommendedName>
        <fullName evidence="3">DUF7924 domain-containing protein</fullName>
    </recommendedName>
</protein>
<dbReference type="PANTHER" id="PTHR42470">
    <property type="entry name" value="VAST DOMAIN-CONTAINING PROTEIN"/>
    <property type="match status" value="1"/>
</dbReference>
<name>A0A4U0TV53_9PEZI</name>
<reference evidence="4 5" key="1">
    <citation type="submission" date="2017-03" db="EMBL/GenBank/DDBJ databases">
        <title>Genomes of endolithic fungi from Antarctica.</title>
        <authorList>
            <person name="Coleine C."/>
            <person name="Masonjones S."/>
            <person name="Stajich J.E."/>
        </authorList>
    </citation>
    <scope>NUCLEOTIDE SEQUENCE [LARGE SCALE GENOMIC DNA]</scope>
    <source>
        <strain evidence="4 5">CCFEE 5311</strain>
    </source>
</reference>
<comment type="caution">
    <text evidence="4">The sequence shown here is derived from an EMBL/GenBank/DDBJ whole genome shotgun (WGS) entry which is preliminary data.</text>
</comment>
<dbReference type="Pfam" id="PF25545">
    <property type="entry name" value="DUF7924"/>
    <property type="match status" value="1"/>
</dbReference>
<evidence type="ECO:0000313" key="5">
    <source>
        <dbReference type="Proteomes" id="UP000310066"/>
    </source>
</evidence>
<feature type="compositionally biased region" description="Polar residues" evidence="2">
    <location>
        <begin position="255"/>
        <end position="265"/>
    </location>
</feature>
<evidence type="ECO:0000256" key="2">
    <source>
        <dbReference type="SAM" id="MobiDB-lite"/>
    </source>
</evidence>
<feature type="region of interest" description="Disordered" evidence="2">
    <location>
        <begin position="240"/>
        <end position="290"/>
    </location>
</feature>
<feature type="compositionally biased region" description="Basic and acidic residues" evidence="2">
    <location>
        <begin position="281"/>
        <end position="290"/>
    </location>
</feature>
<sequence length="422" mass="47965">MPGEPAYQRDRLAKVLKRVRFQSEARVVRDVMPIIVPSPELLHIDGHAELDNVCEAMNAEWTQCDTLCGPRPKPDFVSGISAAAFTKEEKEKLQLNHTSACPNLFPENMYSPFLICEVKGSDRPIEEAERQAMHSASIATRAVIELLRKVSATAEVHEKIPAFSGVHNHSMVMISAHFATIDGDKTSFFRRLLHLNRFAEDLETSAWTKAYKIIRAIYEHFVPQHLDRIRSALSKMRSPSLPSFATQLGMEDDSQASTPDQSSSQEDGRFKKPCLPSVTRLQEENDKPRDNLVELLRDQQVEARRQREGQHEQRVLMEKQLAQQKEEFREQKIMMEKQLAQQQDIIQLLTVSKASRDRTVCEAQRQNATKRRPSALLHMPYFQKHAPSFNIKSWHKFPHSVPGIAQSSSVNTIRGTAALGLA</sequence>
<proteinExistence type="predicted"/>
<feature type="domain" description="DUF7924" evidence="3">
    <location>
        <begin position="12"/>
        <end position="233"/>
    </location>
</feature>
<evidence type="ECO:0000256" key="1">
    <source>
        <dbReference type="SAM" id="Coils"/>
    </source>
</evidence>
<dbReference type="AlphaFoldDB" id="A0A4U0TV53"/>
<keyword evidence="1" id="KW-0175">Coiled coil</keyword>
<organism evidence="4 5">
    <name type="scientific">Friedmanniomyces endolithicus</name>
    <dbReference type="NCBI Taxonomy" id="329885"/>
    <lineage>
        <taxon>Eukaryota</taxon>
        <taxon>Fungi</taxon>
        <taxon>Dikarya</taxon>
        <taxon>Ascomycota</taxon>
        <taxon>Pezizomycotina</taxon>
        <taxon>Dothideomycetes</taxon>
        <taxon>Dothideomycetidae</taxon>
        <taxon>Mycosphaerellales</taxon>
        <taxon>Teratosphaeriaceae</taxon>
        <taxon>Friedmanniomyces</taxon>
    </lineage>
</organism>
<dbReference type="Proteomes" id="UP000310066">
    <property type="component" value="Unassembled WGS sequence"/>
</dbReference>
<dbReference type="InterPro" id="IPR057684">
    <property type="entry name" value="DUF7924"/>
</dbReference>
<dbReference type="EMBL" id="NAJP01000142">
    <property type="protein sequence ID" value="TKA26221.1"/>
    <property type="molecule type" value="Genomic_DNA"/>
</dbReference>
<gene>
    <name evidence="4" type="ORF">B0A54_17632</name>
</gene>
<dbReference type="PANTHER" id="PTHR42470:SF2">
    <property type="match status" value="1"/>
</dbReference>
<accession>A0A4U0TV53</accession>
<evidence type="ECO:0000259" key="3">
    <source>
        <dbReference type="Pfam" id="PF25545"/>
    </source>
</evidence>